<proteinExistence type="predicted"/>
<evidence type="ECO:0000313" key="2">
    <source>
        <dbReference type="Proteomes" id="UP000071778"/>
    </source>
</evidence>
<sequence length="43" mass="5248">MGYLTISRVYFTKNYLLIAPHWRGLHYIDRRAFVVFMRQMIGL</sequence>
<dbReference type="AlphaFoldDB" id="A0A127QKI7"/>
<name>A0A127QKI7_9BURK</name>
<organism evidence="1 2">
    <name type="scientific">Collimonas arenae</name>
    <dbReference type="NCBI Taxonomy" id="279058"/>
    <lineage>
        <taxon>Bacteria</taxon>
        <taxon>Pseudomonadati</taxon>
        <taxon>Pseudomonadota</taxon>
        <taxon>Betaproteobacteria</taxon>
        <taxon>Burkholderiales</taxon>
        <taxon>Oxalobacteraceae</taxon>
        <taxon>Collimonas</taxon>
    </lineage>
</organism>
<dbReference type="Proteomes" id="UP000071778">
    <property type="component" value="Chromosome"/>
</dbReference>
<protein>
    <submittedName>
        <fullName evidence="1">Uncharacterized protein</fullName>
    </submittedName>
</protein>
<keyword evidence="2" id="KW-1185">Reference proteome</keyword>
<reference evidence="1 2" key="1">
    <citation type="submission" date="2015-11" db="EMBL/GenBank/DDBJ databases">
        <title>Exploring the genomic traits of fungus-feeding bacterial genus Collimonas.</title>
        <authorList>
            <person name="Song C."/>
            <person name="Schmidt R."/>
            <person name="de Jager V."/>
            <person name="Krzyzanowska D."/>
            <person name="Jongedijk E."/>
            <person name="Cankar K."/>
            <person name="Beekwilder J."/>
            <person name="van Veen A."/>
            <person name="de Boer W."/>
            <person name="van Veen J.A."/>
            <person name="Garbeva P."/>
        </authorList>
    </citation>
    <scope>NUCLEOTIDE SEQUENCE [LARGE SCALE GENOMIC DNA]</scope>
    <source>
        <strain evidence="1 2">Ter282</strain>
    </source>
</reference>
<accession>A0A127QKI7</accession>
<dbReference type="EMBL" id="CP013235">
    <property type="protein sequence ID" value="AMP10571.1"/>
    <property type="molecule type" value="Genomic_DNA"/>
</dbReference>
<evidence type="ECO:0000313" key="1">
    <source>
        <dbReference type="EMBL" id="AMP10571.1"/>
    </source>
</evidence>
<dbReference type="PATRIC" id="fig|279058.17.peg.3102"/>
<gene>
    <name evidence="1" type="ORF">CAter282_2847</name>
</gene>